<name>U5MW24_CLOSA</name>
<evidence type="ECO:0000313" key="2">
    <source>
        <dbReference type="Proteomes" id="UP000017118"/>
    </source>
</evidence>
<protein>
    <submittedName>
        <fullName evidence="1">Uncharacterized protein</fullName>
    </submittedName>
</protein>
<dbReference type="PATRIC" id="fig|1345695.3.peg.3833"/>
<proteinExistence type="predicted"/>
<keyword evidence="2" id="KW-1185">Reference proteome</keyword>
<dbReference type="KEGG" id="csb:CLSA_c38450"/>
<dbReference type="EMBL" id="CP006721">
    <property type="protein sequence ID" value="AGX44805.1"/>
    <property type="molecule type" value="Genomic_DNA"/>
</dbReference>
<dbReference type="AlphaFoldDB" id="U5MW24"/>
<accession>U5MW24</accession>
<organism evidence="1 2">
    <name type="scientific">Clostridium saccharobutylicum DSM 13864</name>
    <dbReference type="NCBI Taxonomy" id="1345695"/>
    <lineage>
        <taxon>Bacteria</taxon>
        <taxon>Bacillati</taxon>
        <taxon>Bacillota</taxon>
        <taxon>Clostridia</taxon>
        <taxon>Eubacteriales</taxon>
        <taxon>Clostridiaceae</taxon>
        <taxon>Clostridium</taxon>
    </lineage>
</organism>
<sequence length="59" mass="6947">MKINNKSKVAMNIFYQAMSKIAFIEDYYSNLPKNDDRKYDVECTCYLFACALNKAHEIK</sequence>
<reference evidence="1 2" key="1">
    <citation type="journal article" date="2013" name="Genome Announc.">
        <title>Complete Genome Sequence of the Solvent Producer Clostridium saccharobutylicum NCP262 (DSM 13864).</title>
        <authorList>
            <person name="Poehlein A."/>
            <person name="Hartwich K."/>
            <person name="Krabben P."/>
            <person name="Ehrenreich A."/>
            <person name="Liebl W."/>
            <person name="Durre P."/>
            <person name="Gottschalk G."/>
            <person name="Daniel R."/>
        </authorList>
    </citation>
    <scope>NUCLEOTIDE SEQUENCE [LARGE SCALE GENOMIC DNA]</scope>
    <source>
        <strain evidence="1">DSM 13864</strain>
    </source>
</reference>
<dbReference type="HOGENOM" id="CLU_2952269_0_0_9"/>
<gene>
    <name evidence="1" type="ORF">CLSA_c38450</name>
</gene>
<evidence type="ECO:0000313" key="1">
    <source>
        <dbReference type="EMBL" id="AGX44805.1"/>
    </source>
</evidence>
<dbReference type="Proteomes" id="UP000017118">
    <property type="component" value="Chromosome"/>
</dbReference>